<name>W4KP61_HETIT</name>
<evidence type="ECO:0000256" key="10">
    <source>
        <dbReference type="SAM" id="Phobius"/>
    </source>
</evidence>
<keyword evidence="13" id="KW-1185">Reference proteome</keyword>
<evidence type="ECO:0000256" key="4">
    <source>
        <dbReference type="ARBA" id="ARBA00022824"/>
    </source>
</evidence>
<feature type="compositionally biased region" description="Polar residues" evidence="9">
    <location>
        <begin position="562"/>
        <end position="579"/>
    </location>
</feature>
<feature type="compositionally biased region" description="Low complexity" evidence="9">
    <location>
        <begin position="845"/>
        <end position="863"/>
    </location>
</feature>
<dbReference type="InterPro" id="IPR019411">
    <property type="entry name" value="MMM1_dom"/>
</dbReference>
<evidence type="ECO:0000259" key="11">
    <source>
        <dbReference type="PROSITE" id="PS51847"/>
    </source>
</evidence>
<gene>
    <name evidence="12" type="ORF">HETIRDRAFT_431380</name>
</gene>
<evidence type="ECO:0000256" key="3">
    <source>
        <dbReference type="ARBA" id="ARBA00022692"/>
    </source>
</evidence>
<feature type="region of interest" description="Disordered" evidence="9">
    <location>
        <begin position="935"/>
        <end position="1101"/>
    </location>
</feature>
<feature type="region of interest" description="Disordered" evidence="9">
    <location>
        <begin position="195"/>
        <end position="218"/>
    </location>
</feature>
<dbReference type="InterPro" id="IPR031468">
    <property type="entry name" value="SMP_LBD"/>
</dbReference>
<dbReference type="GO" id="GO:0008289">
    <property type="term" value="F:lipid binding"/>
    <property type="evidence" value="ECO:0007669"/>
    <property type="project" value="UniProtKB-KW"/>
</dbReference>
<evidence type="ECO:0000256" key="6">
    <source>
        <dbReference type="ARBA" id="ARBA00023055"/>
    </source>
</evidence>
<keyword evidence="8 10" id="KW-0472">Membrane</keyword>
<feature type="compositionally biased region" description="Polar residues" evidence="9">
    <location>
        <begin position="833"/>
        <end position="844"/>
    </location>
</feature>
<dbReference type="Proteomes" id="UP000030671">
    <property type="component" value="Unassembled WGS sequence"/>
</dbReference>
<comment type="subcellular location">
    <subcellularLocation>
        <location evidence="1">Endoplasmic reticulum membrane</location>
    </subcellularLocation>
</comment>
<dbReference type="STRING" id="747525.W4KP61"/>
<evidence type="ECO:0000256" key="9">
    <source>
        <dbReference type="SAM" id="MobiDB-lite"/>
    </source>
</evidence>
<feature type="compositionally biased region" description="Basic and acidic residues" evidence="9">
    <location>
        <begin position="536"/>
        <end position="551"/>
    </location>
</feature>
<dbReference type="CDD" id="cd21675">
    <property type="entry name" value="SMP_TEX2"/>
    <property type="match status" value="1"/>
</dbReference>
<evidence type="ECO:0000256" key="7">
    <source>
        <dbReference type="ARBA" id="ARBA00023121"/>
    </source>
</evidence>
<evidence type="ECO:0000256" key="8">
    <source>
        <dbReference type="ARBA" id="ARBA00023136"/>
    </source>
</evidence>
<evidence type="ECO:0000256" key="2">
    <source>
        <dbReference type="ARBA" id="ARBA00022448"/>
    </source>
</evidence>
<keyword evidence="2" id="KW-0813">Transport</keyword>
<dbReference type="KEGG" id="hir:HETIRDRAFT_431380"/>
<dbReference type="GO" id="GO:1990456">
    <property type="term" value="P:mitochondrion-endoplasmic reticulum membrane tethering"/>
    <property type="evidence" value="ECO:0007669"/>
    <property type="project" value="TreeGrafter"/>
</dbReference>
<dbReference type="Pfam" id="PF10296">
    <property type="entry name" value="MMM1"/>
    <property type="match status" value="1"/>
</dbReference>
<dbReference type="eggNOG" id="KOG2238">
    <property type="taxonomic scope" value="Eukaryota"/>
</dbReference>
<feature type="compositionally biased region" description="Low complexity" evidence="9">
    <location>
        <begin position="691"/>
        <end position="703"/>
    </location>
</feature>
<dbReference type="PANTHER" id="PTHR13466:SF19">
    <property type="entry name" value="NUCLEUS-VACUOLE JUNCTION PROTEIN 2"/>
    <property type="match status" value="1"/>
</dbReference>
<evidence type="ECO:0000313" key="12">
    <source>
        <dbReference type="EMBL" id="ETW86811.1"/>
    </source>
</evidence>
<feature type="region of interest" description="Disordered" evidence="9">
    <location>
        <begin position="494"/>
        <end position="923"/>
    </location>
</feature>
<keyword evidence="6" id="KW-0445">Lipid transport</keyword>
<accession>W4KP61</accession>
<feature type="compositionally biased region" description="Basic and acidic residues" evidence="9">
    <location>
        <begin position="793"/>
        <end position="802"/>
    </location>
</feature>
<dbReference type="OrthoDB" id="26740at2759"/>
<feature type="compositionally biased region" description="Pro residues" evidence="9">
    <location>
        <begin position="1058"/>
        <end position="1068"/>
    </location>
</feature>
<feature type="compositionally biased region" description="Pro residues" evidence="9">
    <location>
        <begin position="656"/>
        <end position="672"/>
    </location>
</feature>
<dbReference type="RefSeq" id="XP_009540795.1">
    <property type="nucleotide sequence ID" value="XM_009542500.1"/>
</dbReference>
<feature type="compositionally biased region" description="Pro residues" evidence="9">
    <location>
        <begin position="985"/>
        <end position="995"/>
    </location>
</feature>
<keyword evidence="7" id="KW-0446">Lipid-binding</keyword>
<dbReference type="GO" id="GO:0015914">
    <property type="term" value="P:phospholipid transport"/>
    <property type="evidence" value="ECO:0007669"/>
    <property type="project" value="TreeGrafter"/>
</dbReference>
<evidence type="ECO:0000256" key="1">
    <source>
        <dbReference type="ARBA" id="ARBA00004586"/>
    </source>
</evidence>
<keyword evidence="5 10" id="KW-1133">Transmembrane helix</keyword>
<dbReference type="PANTHER" id="PTHR13466">
    <property type="entry name" value="TEX2 PROTEIN-RELATED"/>
    <property type="match status" value="1"/>
</dbReference>
<protein>
    <recommendedName>
        <fullName evidence="11">SMP-LTD domain-containing protein</fullName>
    </recommendedName>
</protein>
<sequence length="1101" mass="119608">MSFKALVYAYVLGGITFVPLVILALIAYTIYTSVPVADPDLSKPAREARAHAAASDTRDATAEPLLDLADVPKARKGWLTMRRTFEESSFEGSYVTLVKSFLDARSKDPKRSRPRDMWYVVLKGKVLYLYEDESMTECEAAIELGSHDVVIFPEGLLDGELFAKRNAICLKPKLAPSDKGLPSLTRDMHLDPLNLEQKLEEKVGPGSSKKKHKEREREKERLLELERKREEALDLSTPWFIFVRSNVEMEDWYFALVHASDNAANTPTLAPLQAIFSTADMNYLVTTLDEQPDVIPMRWLNALLGRLFFSYYRTDALESYIIGRLMKKLSKVKRPNFLTDVVVTEVYVGNKSATFSKPMLKELTKEGDAALEVRMSYKGEIRVTVQATATINLGSRFKPYTVKLTLAAVLRELEGNLVVRVKRPPSNRIWYAFTQAPRMVFDVEPVVSDRQITWSMILNSIESRLKEVIMESIVMPNMDDIAFFDTSRCVHRGGIWPDAGRREKPADAEPSTPSSEEDVSPVLDVASSPSLEGEPADIKRSQSEPEVRGDVDPSASEPPSRAATTAIGTQSTTSSPSRSAQKRRPTWFPSNHHSGKHHPHMVDDPEPLPGAESEADLPKSDSTLLDVSHDAGEMPRQIRRKGSKFLTIRKSSRSPSPGPPPPLPPSRSPSPVPSLELNRADSPDSLGRPASVKSSKSSKSSKSTRSKEHPPASPSLFSSLKSRAGDRQALGTSAKETMRKWGVNWAGLKKDNGAASAGSAAEDVPDGGDRRSSDSSFTAHKAKASYAEVRAAVAERKEREKSAQAAGGAAHANGGASDPIPIPVPARDARVWSGTSSQGDSSIMSASRGSVSSTSSRGRSYSGDRTLELPPMVRTRTPSTERPADELAEPNGASPYADLDLVQGRPPAPIHTQPSQGKTMTIPGIHASHRGEVMAMGYVPPAPPPPPPENKGKASGIQSVYRLWKNPTLPPQDAGAPESTAERPSSPPPLAPPPLEQEAEAIEAIAARRMSLMHSDDAPSADPLARVLENDRVRPDSPTLPPPTPPGASAESSHPDALPAPVPVPSTPAAPDITFTVPTPVRNEITKPPLPPRNAPVTATV</sequence>
<dbReference type="GO" id="GO:0032865">
    <property type="term" value="C:ERMES complex"/>
    <property type="evidence" value="ECO:0007669"/>
    <property type="project" value="TreeGrafter"/>
</dbReference>
<feature type="compositionally biased region" description="Pro residues" evidence="9">
    <location>
        <begin position="940"/>
        <end position="949"/>
    </location>
</feature>
<dbReference type="PROSITE" id="PS51847">
    <property type="entry name" value="SMP"/>
    <property type="match status" value="1"/>
</dbReference>
<proteinExistence type="predicted"/>
<dbReference type="AlphaFoldDB" id="W4KP61"/>
<dbReference type="EMBL" id="KI925454">
    <property type="protein sequence ID" value="ETW86811.1"/>
    <property type="molecule type" value="Genomic_DNA"/>
</dbReference>
<feature type="compositionally biased region" description="Low complexity" evidence="9">
    <location>
        <begin position="803"/>
        <end position="816"/>
    </location>
</feature>
<evidence type="ECO:0000256" key="5">
    <source>
        <dbReference type="ARBA" id="ARBA00022989"/>
    </source>
</evidence>
<reference evidence="12 13" key="1">
    <citation type="journal article" date="2012" name="New Phytol.">
        <title>Insight into trade-off between wood decay and parasitism from the genome of a fungal forest pathogen.</title>
        <authorList>
            <person name="Olson A."/>
            <person name="Aerts A."/>
            <person name="Asiegbu F."/>
            <person name="Belbahri L."/>
            <person name="Bouzid O."/>
            <person name="Broberg A."/>
            <person name="Canback B."/>
            <person name="Coutinho P.M."/>
            <person name="Cullen D."/>
            <person name="Dalman K."/>
            <person name="Deflorio G."/>
            <person name="van Diepen L.T."/>
            <person name="Dunand C."/>
            <person name="Duplessis S."/>
            <person name="Durling M."/>
            <person name="Gonthier P."/>
            <person name="Grimwood J."/>
            <person name="Fossdal C.G."/>
            <person name="Hansson D."/>
            <person name="Henrissat B."/>
            <person name="Hietala A."/>
            <person name="Himmelstrand K."/>
            <person name="Hoffmeister D."/>
            <person name="Hogberg N."/>
            <person name="James T.Y."/>
            <person name="Karlsson M."/>
            <person name="Kohler A."/>
            <person name="Kues U."/>
            <person name="Lee Y.H."/>
            <person name="Lin Y.C."/>
            <person name="Lind M."/>
            <person name="Lindquist E."/>
            <person name="Lombard V."/>
            <person name="Lucas S."/>
            <person name="Lunden K."/>
            <person name="Morin E."/>
            <person name="Murat C."/>
            <person name="Park J."/>
            <person name="Raffaello T."/>
            <person name="Rouze P."/>
            <person name="Salamov A."/>
            <person name="Schmutz J."/>
            <person name="Solheim H."/>
            <person name="Stahlberg J."/>
            <person name="Velez H."/>
            <person name="de Vries R.P."/>
            <person name="Wiebenga A."/>
            <person name="Woodward S."/>
            <person name="Yakovlev I."/>
            <person name="Garbelotto M."/>
            <person name="Martin F."/>
            <person name="Grigoriev I.V."/>
            <person name="Stenlid J."/>
        </authorList>
    </citation>
    <scope>NUCLEOTIDE SEQUENCE [LARGE SCALE GENOMIC DNA]</scope>
    <source>
        <strain evidence="12 13">TC 32-1</strain>
    </source>
</reference>
<keyword evidence="3 10" id="KW-0812">Transmembrane</keyword>
<feature type="transmembrane region" description="Helical" evidence="10">
    <location>
        <begin position="7"/>
        <end position="31"/>
    </location>
</feature>
<dbReference type="InParanoid" id="W4KP61"/>
<dbReference type="GO" id="GO:0005789">
    <property type="term" value="C:endoplasmic reticulum membrane"/>
    <property type="evidence" value="ECO:0007669"/>
    <property type="project" value="UniProtKB-SubCell"/>
</dbReference>
<feature type="domain" description="SMP-LTD" evidence="11">
    <location>
        <begin position="293"/>
        <end position="484"/>
    </location>
</feature>
<keyword evidence="4" id="KW-0256">Endoplasmic reticulum</keyword>
<evidence type="ECO:0000313" key="13">
    <source>
        <dbReference type="Proteomes" id="UP000030671"/>
    </source>
</evidence>
<dbReference type="HOGENOM" id="CLU_005129_1_0_1"/>
<organism evidence="12 13">
    <name type="scientific">Heterobasidion irregulare (strain TC 32-1)</name>
    <dbReference type="NCBI Taxonomy" id="747525"/>
    <lineage>
        <taxon>Eukaryota</taxon>
        <taxon>Fungi</taxon>
        <taxon>Dikarya</taxon>
        <taxon>Basidiomycota</taxon>
        <taxon>Agaricomycotina</taxon>
        <taxon>Agaricomycetes</taxon>
        <taxon>Russulales</taxon>
        <taxon>Bondarzewiaceae</taxon>
        <taxon>Heterobasidion</taxon>
        <taxon>Heterobasidion annosum species complex</taxon>
    </lineage>
</organism>
<dbReference type="GeneID" id="20674532"/>